<dbReference type="Gene3D" id="1.25.40.10">
    <property type="entry name" value="Tetratricopeptide repeat domain"/>
    <property type="match status" value="1"/>
</dbReference>
<dbReference type="OrthoDB" id="2017974at2759"/>
<dbReference type="GO" id="GO:0070034">
    <property type="term" value="F:telomerase RNA binding"/>
    <property type="evidence" value="ECO:0007669"/>
    <property type="project" value="TreeGrafter"/>
</dbReference>
<evidence type="ECO:0000256" key="1">
    <source>
        <dbReference type="SAM" id="MobiDB-lite"/>
    </source>
</evidence>
<feature type="region of interest" description="Disordered" evidence="1">
    <location>
        <begin position="357"/>
        <end position="397"/>
    </location>
</feature>
<dbReference type="PANTHER" id="PTHR15696">
    <property type="entry name" value="SMG-7 SUPPRESSOR WITH MORPHOLOGICAL EFFECT ON GENITALIA PROTEIN 7"/>
    <property type="match status" value="1"/>
</dbReference>
<dbReference type="STRING" id="71784.A0A1Y2AET6"/>
<dbReference type="InterPro" id="IPR011990">
    <property type="entry name" value="TPR-like_helical_dom_sf"/>
</dbReference>
<dbReference type="InterPro" id="IPR029060">
    <property type="entry name" value="PIN-like_dom_sf"/>
</dbReference>
<dbReference type="Pfam" id="PF13638">
    <property type="entry name" value="PIN_4"/>
    <property type="match status" value="1"/>
</dbReference>
<reference evidence="3 4" key="1">
    <citation type="submission" date="2016-07" db="EMBL/GenBank/DDBJ databases">
        <title>Pervasive Adenine N6-methylation of Active Genes in Fungi.</title>
        <authorList>
            <consortium name="DOE Joint Genome Institute"/>
            <person name="Mondo S.J."/>
            <person name="Dannebaum R.O."/>
            <person name="Kuo R.C."/>
            <person name="Labutti K."/>
            <person name="Haridas S."/>
            <person name="Kuo A."/>
            <person name="Salamov A."/>
            <person name="Ahrendt S.R."/>
            <person name="Lipzen A."/>
            <person name="Sullivan W."/>
            <person name="Andreopoulos W.B."/>
            <person name="Clum A."/>
            <person name="Lindquist E."/>
            <person name="Daum C."/>
            <person name="Ramamoorthy G.K."/>
            <person name="Gryganskyi A."/>
            <person name="Culley D."/>
            <person name="Magnuson J.K."/>
            <person name="James T.Y."/>
            <person name="O'Malley M.A."/>
            <person name="Stajich J.E."/>
            <person name="Spatafora J.W."/>
            <person name="Visel A."/>
            <person name="Grigoriev I.V."/>
        </authorList>
    </citation>
    <scope>NUCLEOTIDE SEQUENCE [LARGE SCALE GENOMIC DNA]</scope>
    <source>
        <strain evidence="3 4">68-887.2</strain>
    </source>
</reference>
<dbReference type="InterPro" id="IPR002716">
    <property type="entry name" value="PIN_dom"/>
</dbReference>
<dbReference type="InParanoid" id="A0A1Y2AET6"/>
<dbReference type="Gene3D" id="3.40.50.1010">
    <property type="entry name" value="5'-nuclease"/>
    <property type="match status" value="1"/>
</dbReference>
<accession>A0A1Y2AET6</accession>
<dbReference type="CDD" id="cd09880">
    <property type="entry name" value="PIN_Smg5-6-like"/>
    <property type="match status" value="1"/>
</dbReference>
<gene>
    <name evidence="3" type="ORF">BCR39DRAFT_474669</name>
</gene>
<dbReference type="Pfam" id="PF10373">
    <property type="entry name" value="EST1_DNA_bind"/>
    <property type="match status" value="1"/>
</dbReference>
<feature type="compositionally biased region" description="Acidic residues" evidence="1">
    <location>
        <begin position="364"/>
        <end position="376"/>
    </location>
</feature>
<dbReference type="GO" id="GO:0005697">
    <property type="term" value="C:telomerase holoenzyme complex"/>
    <property type="evidence" value="ECO:0007669"/>
    <property type="project" value="TreeGrafter"/>
</dbReference>
<comment type="caution">
    <text evidence="3">The sequence shown here is derived from an EMBL/GenBank/DDBJ whole genome shotgun (WGS) entry which is preliminary data.</text>
</comment>
<evidence type="ECO:0000259" key="2">
    <source>
        <dbReference type="SMART" id="SM00670"/>
    </source>
</evidence>
<keyword evidence="4" id="KW-1185">Reference proteome</keyword>
<dbReference type="InterPro" id="IPR018834">
    <property type="entry name" value="DNA/RNA-bd_Est1-type"/>
</dbReference>
<feature type="domain" description="PIN" evidence="2">
    <location>
        <begin position="695"/>
        <end position="837"/>
    </location>
</feature>
<dbReference type="SUPFAM" id="SSF48452">
    <property type="entry name" value="TPR-like"/>
    <property type="match status" value="1"/>
</dbReference>
<dbReference type="GO" id="GO:0000184">
    <property type="term" value="P:nuclear-transcribed mRNA catabolic process, nonsense-mediated decay"/>
    <property type="evidence" value="ECO:0007669"/>
    <property type="project" value="TreeGrafter"/>
</dbReference>
<proteinExistence type="predicted"/>
<name>A0A1Y2AET6_9TREE</name>
<sequence>MAQDPDAGISVLLDRPIDPFSREIRTAGEDTGRWLGLIARHKELADLHHDFLVRVFDPLVPATFQQLAVRYNIPSRLWQTGFHLILERLRHAWMSHQPAALDLLTDFVYDSYKFYTDLLEDQSLLNFRTAWIEALGDLARYRMAIASHLASETKPQSSTPVFGTDDDNDEPQTSGASIGAEVAENWDVEDKETWRTTARDWYNMGITEKPGEGRLHHHLALLSRDVPGQEARALHHFTKSLVVTHQFETSRESILPLFDSALQSQRSLPEATAVDLFVRLHGMLFTKISLDNFPSVMSRYIERLQEDASLDGVSRKATITQVDWMLMASVNLAAILQYGAATGIIRKALAQEGYERRKMQAAAGDEDGDGEGEGDLPDPSGPSTEEGEVPPPSHNDAPITPTYTYALQLAFEVFQFTLSHPNRLQGLHSVLNPYLTLFCTFLSTLFRQPHVATLLIPSVPWIQLVDFINAANLDIREETRLAFGPPLPEDWAVRGMEWVGRRTYERGFWKAKGSARSSGALAQPRIGERFQSEMDVLLANFDSSIDISEGVVDEIDGTDLTDGPVAVNQRRWRRVAWAAGVLVKHVDGFRLEEGKIVIEGALAARLAEIAAAKKAEAEEQEALQRRSKVVTALEDYDEEVVESDGDGDGDGDDPELAVLRERRRYLRSLLNAPSTQPVAKVQSSHKALHVVPGYTMLVFDTNVLLSALSLFSKVVEGGQWSVVVPLPVVTELDGLSKSTPPLGLAAQSAITYLESRIRTHSLCLKIQTSRGNYLSDLLIRTETHNDRSSKTMDDLILGIASFQAEHFVDRSALLGASGAGPGATKVLLITFDRNLRLKARSVGVDAADEKEMASILGKG</sequence>
<dbReference type="AlphaFoldDB" id="A0A1Y2AET6"/>
<feature type="region of interest" description="Disordered" evidence="1">
    <location>
        <begin position="152"/>
        <end position="182"/>
    </location>
</feature>
<protein>
    <recommendedName>
        <fullName evidence="2">PIN domain-containing protein</fullName>
    </recommendedName>
</protein>
<dbReference type="GO" id="GO:0004540">
    <property type="term" value="F:RNA nuclease activity"/>
    <property type="evidence" value="ECO:0007669"/>
    <property type="project" value="UniProtKB-ARBA"/>
</dbReference>
<dbReference type="Proteomes" id="UP000193986">
    <property type="component" value="Unassembled WGS sequence"/>
</dbReference>
<evidence type="ECO:0000313" key="4">
    <source>
        <dbReference type="Proteomes" id="UP000193986"/>
    </source>
</evidence>
<organism evidence="3 4">
    <name type="scientific">Naematelia encephala</name>
    <dbReference type="NCBI Taxonomy" id="71784"/>
    <lineage>
        <taxon>Eukaryota</taxon>
        <taxon>Fungi</taxon>
        <taxon>Dikarya</taxon>
        <taxon>Basidiomycota</taxon>
        <taxon>Agaricomycotina</taxon>
        <taxon>Tremellomycetes</taxon>
        <taxon>Tremellales</taxon>
        <taxon>Naemateliaceae</taxon>
        <taxon>Naematelia</taxon>
    </lineage>
</organism>
<dbReference type="PANTHER" id="PTHR15696:SF0">
    <property type="entry name" value="TELOMERASE-BINDING PROTEIN EST1A"/>
    <property type="match status" value="1"/>
</dbReference>
<dbReference type="SUPFAM" id="SSF88723">
    <property type="entry name" value="PIN domain-like"/>
    <property type="match status" value="1"/>
</dbReference>
<dbReference type="SMART" id="SM00670">
    <property type="entry name" value="PINc"/>
    <property type="match status" value="1"/>
</dbReference>
<dbReference type="InterPro" id="IPR045153">
    <property type="entry name" value="Est1/Ebs1-like"/>
</dbReference>
<dbReference type="GO" id="GO:0042162">
    <property type="term" value="F:telomeric DNA binding"/>
    <property type="evidence" value="ECO:0007669"/>
    <property type="project" value="TreeGrafter"/>
</dbReference>
<dbReference type="EMBL" id="MCFC01000118">
    <property type="protein sequence ID" value="ORY21103.1"/>
    <property type="molecule type" value="Genomic_DNA"/>
</dbReference>
<evidence type="ECO:0000313" key="3">
    <source>
        <dbReference type="EMBL" id="ORY21103.1"/>
    </source>
</evidence>